<dbReference type="SUPFAM" id="SSF101690">
    <property type="entry name" value="PAZ domain"/>
    <property type="match status" value="1"/>
</dbReference>
<evidence type="ECO:0000256" key="2">
    <source>
        <dbReference type="ARBA" id="ARBA00022737"/>
    </source>
</evidence>
<dbReference type="PROSITE" id="PS00678">
    <property type="entry name" value="WD_REPEATS_1"/>
    <property type="match status" value="1"/>
</dbReference>
<dbReference type="InterPro" id="IPR032473">
    <property type="entry name" value="Argonaute_Mid_dom"/>
</dbReference>
<dbReference type="InterPro" id="IPR022100">
    <property type="entry name" value="WDHD1/CFT4_beta-prop_2nd"/>
</dbReference>
<feature type="region of interest" description="Disordered" evidence="4">
    <location>
        <begin position="1038"/>
        <end position="1377"/>
    </location>
</feature>
<dbReference type="InterPro" id="IPR014811">
    <property type="entry name" value="ArgoL1"/>
</dbReference>
<dbReference type="SMART" id="SM01163">
    <property type="entry name" value="DUF1785"/>
    <property type="match status" value="1"/>
</dbReference>
<dbReference type="InterPro" id="IPR036397">
    <property type="entry name" value="RNaseH_sf"/>
</dbReference>
<dbReference type="Proteomes" id="UP001176517">
    <property type="component" value="Unassembled WGS sequence"/>
</dbReference>
<dbReference type="CDD" id="cd02846">
    <property type="entry name" value="PAZ_argonaute_like"/>
    <property type="match status" value="1"/>
</dbReference>
<dbReference type="InterPro" id="IPR057646">
    <property type="entry name" value="WD40_WDHD1_1st"/>
</dbReference>
<dbReference type="SUPFAM" id="SSF50978">
    <property type="entry name" value="WD40 repeat-like"/>
    <property type="match status" value="1"/>
</dbReference>
<accession>A0AAN6GQ52</accession>
<gene>
    <name evidence="7" type="primary">mcl1</name>
    <name evidence="7" type="ORF">OC846_004625</name>
</gene>
<evidence type="ECO:0000259" key="6">
    <source>
        <dbReference type="PROSITE" id="PS50822"/>
    </source>
</evidence>
<feature type="compositionally biased region" description="Gly residues" evidence="4">
    <location>
        <begin position="1681"/>
        <end position="1707"/>
    </location>
</feature>
<dbReference type="InterPro" id="IPR045246">
    <property type="entry name" value="Piwi_ago-like"/>
</dbReference>
<dbReference type="Gene3D" id="2.170.260.10">
    <property type="entry name" value="paz domain"/>
    <property type="match status" value="1"/>
</dbReference>
<dbReference type="InterPro" id="IPR036085">
    <property type="entry name" value="PAZ_dom_sf"/>
</dbReference>
<feature type="compositionally biased region" description="Basic and acidic residues" evidence="4">
    <location>
        <begin position="1322"/>
        <end position="1348"/>
    </location>
</feature>
<dbReference type="Gene3D" id="3.30.420.10">
    <property type="entry name" value="Ribonuclease H-like superfamily/Ribonuclease H"/>
    <property type="match status" value="1"/>
</dbReference>
<feature type="compositionally biased region" description="Basic and acidic residues" evidence="4">
    <location>
        <begin position="374"/>
        <end position="390"/>
    </location>
</feature>
<feature type="compositionally biased region" description="Polar residues" evidence="4">
    <location>
        <begin position="482"/>
        <end position="492"/>
    </location>
</feature>
<dbReference type="InterPro" id="IPR001680">
    <property type="entry name" value="WD40_rpt"/>
</dbReference>
<dbReference type="Pfam" id="PF02171">
    <property type="entry name" value="Piwi"/>
    <property type="match status" value="1"/>
</dbReference>
<feature type="repeat" description="WD" evidence="3">
    <location>
        <begin position="164"/>
        <end position="197"/>
    </location>
</feature>
<dbReference type="InterPro" id="IPR015943">
    <property type="entry name" value="WD40/YVTN_repeat-like_dom_sf"/>
</dbReference>
<dbReference type="InterPro" id="IPR032474">
    <property type="entry name" value="Argonaute_N"/>
</dbReference>
<name>A0AAN6GQ52_9BASI</name>
<dbReference type="Pfam" id="PF16487">
    <property type="entry name" value="ArgoMid"/>
    <property type="match status" value="1"/>
</dbReference>
<dbReference type="Pfam" id="PF12341">
    <property type="entry name" value="Mcl1_mid"/>
    <property type="match status" value="1"/>
</dbReference>
<feature type="region of interest" description="Disordered" evidence="4">
    <location>
        <begin position="1523"/>
        <end position="1548"/>
    </location>
</feature>
<feature type="region of interest" description="Disordered" evidence="4">
    <location>
        <begin position="1438"/>
        <end position="1461"/>
    </location>
</feature>
<dbReference type="Pfam" id="PF08699">
    <property type="entry name" value="ArgoL1"/>
    <property type="match status" value="1"/>
</dbReference>
<proteinExistence type="predicted"/>
<dbReference type="PANTHER" id="PTHR22891">
    <property type="entry name" value="EUKARYOTIC TRANSLATION INITIATION FACTOR 2C"/>
    <property type="match status" value="1"/>
</dbReference>
<dbReference type="Pfam" id="PF24817">
    <property type="entry name" value="WD40_WDHD1_1st"/>
    <property type="match status" value="1"/>
</dbReference>
<feature type="region of interest" description="Disordered" evidence="4">
    <location>
        <begin position="477"/>
        <end position="498"/>
    </location>
</feature>
<dbReference type="InterPro" id="IPR003165">
    <property type="entry name" value="Piwi"/>
</dbReference>
<evidence type="ECO:0000259" key="5">
    <source>
        <dbReference type="PROSITE" id="PS50821"/>
    </source>
</evidence>
<dbReference type="EMBL" id="JAPDMZ010000145">
    <property type="protein sequence ID" value="KAK0548051.1"/>
    <property type="molecule type" value="Genomic_DNA"/>
</dbReference>
<keyword evidence="1 3" id="KW-0853">WD repeat</keyword>
<sequence>MVAETEPHVAVVHTSGLTRVLHAPASAGVDRLFTAGNDYLVRLLPTSHQSSQDPLLIEDAQGPISWIDADEENLVVGSHDGCVRVYSHKGASSDLAEGGGHLETQAAQPTDLVQILTRTSLPTRCVAIERAPRNGAQSARVAVCSDDLSVKVVALNDPMQVSLLTGHTRPLRAAAWSPRSALLVTTSCDGMAKIWDLALSPVECVGTIENALVRLTAESELASLPLWHPSGKYFLLPSKNNEFSIVTCTGGTWAVTGKFTAPVSDKDSVNPGTGDITFMAFSPNGRYLAAATSDKQVTIWETTPGRRRPMALKKADSNVTGISWHPSKDALAWTDDVGNLIRWDGAVGEANPSPFEKIAFGMGISATKATGRTAEQRSNDKVKARTREPDQNEDLFFGGEDDDEEDMDVDRNADVGRGLMAHEAGHDGDASEDEDEDALDQDDGDMDDFLVDDEDGGAAADSVGLAATAYARELAQERQLSKQKSNRSQPSGVASGLSGVSIKSQIPFQPTSTPMREQRRYLAFNMLGSLMAIDQGTHQTVQFESHDTSARRNFRMVDYHRFSLGALAFHGALLGVPASTAAESAEDVESGLSSVTYRPFEHAWGGAGGEWTINLPQGESVELIALGGPAPPNARRDDLEDDEAANIRSAAAVVATSAGYLRFFSATGMQRYIWSYGKPVVSMAAGVRSVLIVYRAAGVALDDWQTLHFDLIDLDSFQVRHTGSVPLVKGRALRWVGFNEWDIPAMYDSAGVLSVLDGAHKPSSYICRWTPVLETAGLTLTPPGETAGGAGESSGRKGKINYWPVGLSSTHLMCLMLKGSALPDPHGARPLIQDVELKMPILNPEAPSAILEEKWMRQTLVASMTRDAIRSGIVAALTTLTSVAPPDPVKLEHDADKDLLQLIQLACKGDRHGRALDAARELSSARTLDAAVSIAGFFHLPSLAERMGSLREEVERRAFEREGAGISEMEREWELELEMRRKWATHGLGDTGVLGQNNFDASGSRLLAPSTQESAPARRSQVAAAASKALAEGFAPRSALSKAGNRRSLGRSASVTFSPMVEEQSIPSNGDRSHDSWPDLSVNDQHDSLDFVGEDDISGERQGDLGDSYMNEVASSPPAERREKRKSPADEDSDIDMPPSKTTSKKSGNPFSATNRPAKSSNPFARTASNASVNGRGADKQMHKSTSFFDRVDAVEGRAGGKGPAAKKHKQQTLFDMAGGKKKSVAAGGGTSSVQSLKQTKKTQQQKQTTPVDDDLDLEDGNESTSPNGKVAGSSGRRRTYEYVEVEDEVNDEEQEQEQESFELPTPSFASNRMVDEVVAEEEIRSTLEAAQRKGEASQHLEETQYSREDEETQARTESQSAAGPAPTTGANNIPVSRGYDQIPIVVAPRPDKGGTAGTPLNLVANVFKLNFRGEPGVVTHYDVIIVPDEDPAEAEEFRRRREERAQAAPGRARKERPPPPSFLQEIFNQCAVAHARVNDRFTNEIAAAISFDGRRNAYTTKPLNLPEGVGSTTFHTTLPIRQDLGEVPGHPASRPQNRPPRREPRPRKFKITMTLVANINLADLVAFCNGDRDVISDAQNASASGTTPSVLTAIQTLEVALRSNALARPEYHIRGAAGRKFFSDRNTVPISAGVEIWRGFFQSVRPMRIGPGVNLDVATSPFLGSGDLIEVITRILGGGGGGGGGFRGGRGGPRGGGGFRGGGRGGPPQPGVPSGQGHAGGARPPNFLGPREARDIRTKLRGIQIRLNHRASRKTYKFLDLTSQPAAETSFDRNGQQINIVQYFQQNYNISIRYPGLPCVVYNRQGGRPEFVPMELISIVPGAPVNGFTLSGPQRQDMIAVSSMMPIDRRARTEEIRQELNYDADPKLQAWQLSVDRDMLKVPGRVLPPPQIIYGDSSQPANPRDGAWNLARARFINPGRNLLTWAIVNFTKNPAHVIQGFTANLIREMQNLGMAVTNIQPHYADGGRDITQIKKILHEAGRAAYRQAQAIAQQRNEKAPPPQLIVCFMDETDAGFYDTIKRTAALDLVTPVPSQVLNTRKALGDRGQQQYAANVAMKLNIKLGGANWTVPDRDLPGLTDQTMIVGADVTHPVRGSGRPSIAASVATMNGARTKYSAEIRAQRHVGGQAAAQEIIIEAGAMMEGHLRRWAKENNGQLPKSICIFRDGVSEGQFTTALNTEYEAIQKTCKALAGEGKEIPKITFVVASKNHNVRFYAEDPRRPGATDRSGNVVAGTVIDSHITHPFVFDFYLQAHAGLIGTARPTHYIVLKDENNFTSDDLQRTVHTLCYTYARATRSVSLIPPAYYADVLADKCRALVWDPVADDQSTVSGTSSDMQPLSAADAVRVMKRLEVSPDFCESLWFMVRLATIESLAPT</sequence>
<dbReference type="Gene3D" id="2.130.10.10">
    <property type="entry name" value="YVTN repeat-like/Quinoprotein amine dehydrogenase"/>
    <property type="match status" value="2"/>
</dbReference>
<dbReference type="SMART" id="SM00950">
    <property type="entry name" value="Piwi"/>
    <property type="match status" value="1"/>
</dbReference>
<feature type="compositionally biased region" description="Acidic residues" evidence="4">
    <location>
        <begin position="399"/>
        <end position="408"/>
    </location>
</feature>
<feature type="compositionally biased region" description="Acidic residues" evidence="4">
    <location>
        <begin position="430"/>
        <end position="456"/>
    </location>
</feature>
<dbReference type="Gene3D" id="3.40.50.2300">
    <property type="match status" value="1"/>
</dbReference>
<evidence type="ECO:0000256" key="3">
    <source>
        <dbReference type="PROSITE-ProRule" id="PRU00221"/>
    </source>
</evidence>
<comment type="caution">
    <text evidence="7">The sequence shown here is derived from an EMBL/GenBank/DDBJ whole genome shotgun (WGS) entry which is preliminary data.</text>
</comment>
<dbReference type="InterPro" id="IPR032472">
    <property type="entry name" value="ArgoL2"/>
</dbReference>
<keyword evidence="8" id="KW-1185">Reference proteome</keyword>
<dbReference type="InterPro" id="IPR019775">
    <property type="entry name" value="WD40_repeat_CS"/>
</dbReference>
<feature type="region of interest" description="Disordered" evidence="4">
    <location>
        <begin position="369"/>
        <end position="409"/>
    </location>
</feature>
<dbReference type="InterPro" id="IPR012337">
    <property type="entry name" value="RNaseH-like_sf"/>
</dbReference>
<reference evidence="7" key="1">
    <citation type="journal article" date="2023" name="PhytoFront">
        <title>Draft Genome Resources of Seven Strains of Tilletia horrida, Causal Agent of Kernel Smut of Rice.</title>
        <authorList>
            <person name="Khanal S."/>
            <person name="Antony Babu S."/>
            <person name="Zhou X.G."/>
        </authorList>
    </citation>
    <scope>NUCLEOTIDE SEQUENCE</scope>
    <source>
        <strain evidence="7">TX6</strain>
    </source>
</reference>
<dbReference type="PROSITE" id="PS50821">
    <property type="entry name" value="PAZ"/>
    <property type="match status" value="1"/>
</dbReference>
<dbReference type="CDD" id="cd04657">
    <property type="entry name" value="Piwi_ago-like"/>
    <property type="match status" value="1"/>
</dbReference>
<dbReference type="PROSITE" id="PS50082">
    <property type="entry name" value="WD_REPEATS_2"/>
    <property type="match status" value="2"/>
</dbReference>
<evidence type="ECO:0000256" key="1">
    <source>
        <dbReference type="ARBA" id="ARBA00022574"/>
    </source>
</evidence>
<feature type="region of interest" description="Disordered" evidence="4">
    <location>
        <begin position="422"/>
        <end position="457"/>
    </location>
</feature>
<protein>
    <submittedName>
        <fullName evidence="7">DNA polymerase alpha accessory factor Mcl1</fullName>
    </submittedName>
</protein>
<feature type="compositionally biased region" description="Basic and acidic residues" evidence="4">
    <location>
        <begin position="1119"/>
        <end position="1129"/>
    </location>
</feature>
<dbReference type="Pfam" id="PF02170">
    <property type="entry name" value="PAZ"/>
    <property type="match status" value="1"/>
</dbReference>
<dbReference type="GO" id="GO:0003723">
    <property type="term" value="F:RNA binding"/>
    <property type="evidence" value="ECO:0007669"/>
    <property type="project" value="InterPro"/>
</dbReference>
<dbReference type="SMART" id="SM00320">
    <property type="entry name" value="WD40"/>
    <property type="match status" value="4"/>
</dbReference>
<feature type="compositionally biased region" description="Polar residues" evidence="4">
    <location>
        <begin position="1140"/>
        <end position="1173"/>
    </location>
</feature>
<dbReference type="SUPFAM" id="SSF53098">
    <property type="entry name" value="Ribonuclease H-like"/>
    <property type="match status" value="1"/>
</dbReference>
<dbReference type="Pfam" id="PF20946">
    <property type="entry name" value="Ctf4_C"/>
    <property type="match status" value="1"/>
</dbReference>
<keyword evidence="2" id="KW-0677">Repeat</keyword>
<feature type="compositionally biased region" description="Acidic residues" evidence="4">
    <location>
        <begin position="1284"/>
        <end position="1301"/>
    </location>
</feature>
<dbReference type="SMART" id="SM00949">
    <property type="entry name" value="PAZ"/>
    <property type="match status" value="1"/>
</dbReference>
<dbReference type="PROSITE" id="PS50294">
    <property type="entry name" value="WD_REPEATS_REGION"/>
    <property type="match status" value="2"/>
</dbReference>
<dbReference type="Pfam" id="PF16486">
    <property type="entry name" value="ArgoN"/>
    <property type="match status" value="1"/>
</dbReference>
<evidence type="ECO:0000256" key="4">
    <source>
        <dbReference type="SAM" id="MobiDB-lite"/>
    </source>
</evidence>
<organism evidence="7 8">
    <name type="scientific">Tilletia horrida</name>
    <dbReference type="NCBI Taxonomy" id="155126"/>
    <lineage>
        <taxon>Eukaryota</taxon>
        <taxon>Fungi</taxon>
        <taxon>Dikarya</taxon>
        <taxon>Basidiomycota</taxon>
        <taxon>Ustilaginomycotina</taxon>
        <taxon>Exobasidiomycetes</taxon>
        <taxon>Tilletiales</taxon>
        <taxon>Tilletiaceae</taxon>
        <taxon>Tilletia</taxon>
    </lineage>
</organism>
<feature type="repeat" description="WD" evidence="3">
    <location>
        <begin position="269"/>
        <end position="310"/>
    </location>
</feature>
<dbReference type="Pfam" id="PF16488">
    <property type="entry name" value="ArgoL2"/>
    <property type="match status" value="1"/>
</dbReference>
<feature type="region of interest" description="Disordered" evidence="4">
    <location>
        <begin position="1681"/>
        <end position="1732"/>
    </location>
</feature>
<evidence type="ECO:0000313" key="7">
    <source>
        <dbReference type="EMBL" id="KAK0548051.1"/>
    </source>
</evidence>
<evidence type="ECO:0000313" key="8">
    <source>
        <dbReference type="Proteomes" id="UP001176517"/>
    </source>
</evidence>
<dbReference type="PROSITE" id="PS50822">
    <property type="entry name" value="PIWI"/>
    <property type="match status" value="1"/>
</dbReference>
<feature type="domain" description="Piwi" evidence="6">
    <location>
        <begin position="2005"/>
        <end position="2312"/>
    </location>
</feature>
<feature type="domain" description="PAZ" evidence="5">
    <location>
        <begin position="1725"/>
        <end position="1822"/>
    </location>
</feature>
<dbReference type="InterPro" id="IPR003100">
    <property type="entry name" value="PAZ_dom"/>
</dbReference>
<dbReference type="InterPro" id="IPR048591">
    <property type="entry name" value="WDHD1/CFT4_hel"/>
</dbReference>
<feature type="compositionally biased region" description="Acidic residues" evidence="4">
    <location>
        <begin position="1252"/>
        <end position="1262"/>
    </location>
</feature>
<dbReference type="InterPro" id="IPR036322">
    <property type="entry name" value="WD40_repeat_dom_sf"/>
</dbReference>